<evidence type="ECO:0000256" key="11">
    <source>
        <dbReference type="ARBA" id="ARBA00022857"/>
    </source>
</evidence>
<dbReference type="InterPro" id="IPR017938">
    <property type="entry name" value="Riboflavin_synthase-like_b-brl"/>
</dbReference>
<keyword evidence="17 19" id="KW-0472">Membrane</keyword>
<evidence type="ECO:0000256" key="13">
    <source>
        <dbReference type="ARBA" id="ARBA00022989"/>
    </source>
</evidence>
<comment type="catalytic activity">
    <reaction evidence="18">
        <text>2 a Fe(II)-siderophore + NADP(+) + H(+) = 2 a Fe(III)-siderophore + NADPH</text>
        <dbReference type="Rhea" id="RHEA:28795"/>
        <dbReference type="Rhea" id="RHEA-COMP:11342"/>
        <dbReference type="Rhea" id="RHEA-COMP:11344"/>
        <dbReference type="ChEBI" id="CHEBI:15378"/>
        <dbReference type="ChEBI" id="CHEBI:29033"/>
        <dbReference type="ChEBI" id="CHEBI:29034"/>
        <dbReference type="ChEBI" id="CHEBI:57783"/>
        <dbReference type="ChEBI" id="CHEBI:58349"/>
        <dbReference type="EC" id="1.16.1.9"/>
    </reaction>
</comment>
<evidence type="ECO:0000256" key="12">
    <source>
        <dbReference type="ARBA" id="ARBA00022982"/>
    </source>
</evidence>
<evidence type="ECO:0000256" key="7">
    <source>
        <dbReference type="ARBA" id="ARBA00022617"/>
    </source>
</evidence>
<dbReference type="EC" id="1.16.1.9" evidence="4"/>
<keyword evidence="8" id="KW-0285">Flavoprotein</keyword>
<feature type="transmembrane region" description="Helical" evidence="19">
    <location>
        <begin position="39"/>
        <end position="60"/>
    </location>
</feature>
<keyword evidence="14" id="KW-0560">Oxidoreductase</keyword>
<keyword evidence="15" id="KW-0408">Iron</keyword>
<dbReference type="SFLD" id="SFLDG01168">
    <property type="entry name" value="Ferric_reductase_subgroup_(FRE"/>
    <property type="match status" value="1"/>
</dbReference>
<evidence type="ECO:0000256" key="3">
    <source>
        <dbReference type="ARBA" id="ARBA00006278"/>
    </source>
</evidence>
<dbReference type="PANTHER" id="PTHR32361">
    <property type="entry name" value="FERRIC/CUPRIC REDUCTASE TRANSMEMBRANE COMPONENT"/>
    <property type="match status" value="1"/>
</dbReference>
<proteinExistence type="inferred from homology"/>
<evidence type="ECO:0000256" key="15">
    <source>
        <dbReference type="ARBA" id="ARBA00023004"/>
    </source>
</evidence>
<keyword evidence="11" id="KW-0521">NADP</keyword>
<evidence type="ECO:0000256" key="18">
    <source>
        <dbReference type="ARBA" id="ARBA00048483"/>
    </source>
</evidence>
<dbReference type="InterPro" id="IPR017927">
    <property type="entry name" value="FAD-bd_FR_type"/>
</dbReference>
<evidence type="ECO:0000256" key="16">
    <source>
        <dbReference type="ARBA" id="ARBA00023065"/>
    </source>
</evidence>
<gene>
    <name evidence="21" type="ORF">CYFA0S_01e18558g</name>
</gene>
<evidence type="ECO:0000256" key="14">
    <source>
        <dbReference type="ARBA" id="ARBA00023002"/>
    </source>
</evidence>
<feature type="transmembrane region" description="Helical" evidence="19">
    <location>
        <begin position="112"/>
        <end position="135"/>
    </location>
</feature>
<dbReference type="GO" id="GO:0015677">
    <property type="term" value="P:copper ion import"/>
    <property type="evidence" value="ECO:0007669"/>
    <property type="project" value="TreeGrafter"/>
</dbReference>
<evidence type="ECO:0000256" key="17">
    <source>
        <dbReference type="ARBA" id="ARBA00023136"/>
    </source>
</evidence>
<feature type="transmembrane region" description="Helical" evidence="19">
    <location>
        <begin position="185"/>
        <end position="206"/>
    </location>
</feature>
<keyword evidence="6" id="KW-1003">Cell membrane</keyword>
<keyword evidence="12" id="KW-0249">Electron transport</keyword>
<dbReference type="PhylomeDB" id="A0A061AJY9"/>
<evidence type="ECO:0000256" key="4">
    <source>
        <dbReference type="ARBA" id="ARBA00012668"/>
    </source>
</evidence>
<dbReference type="GO" id="GO:0005886">
    <property type="term" value="C:plasma membrane"/>
    <property type="evidence" value="ECO:0007669"/>
    <property type="project" value="UniProtKB-SubCell"/>
</dbReference>
<evidence type="ECO:0000256" key="9">
    <source>
        <dbReference type="ARBA" id="ARBA00022692"/>
    </source>
</evidence>
<dbReference type="PROSITE" id="PS51384">
    <property type="entry name" value="FAD_FR"/>
    <property type="match status" value="1"/>
</dbReference>
<dbReference type="Gene3D" id="3.40.50.80">
    <property type="entry name" value="Nucleotide-binding domain of ferredoxin-NADP reductase (FNR) module"/>
    <property type="match status" value="1"/>
</dbReference>
<evidence type="ECO:0000256" key="2">
    <source>
        <dbReference type="ARBA" id="ARBA00004651"/>
    </source>
</evidence>
<comment type="cofactor">
    <cofactor evidence="1">
        <name>FAD</name>
        <dbReference type="ChEBI" id="CHEBI:57692"/>
    </cofactor>
</comment>
<keyword evidence="5" id="KW-0813">Transport</keyword>
<dbReference type="SFLD" id="SFLDS00052">
    <property type="entry name" value="Ferric_Reductase_Domain"/>
    <property type="match status" value="1"/>
</dbReference>
<keyword evidence="9 19" id="KW-0812">Transmembrane</keyword>
<dbReference type="CDD" id="cd06186">
    <property type="entry name" value="NOX_Duox_like_FAD_NADP"/>
    <property type="match status" value="1"/>
</dbReference>
<feature type="transmembrane region" description="Helical" evidence="19">
    <location>
        <begin position="286"/>
        <end position="303"/>
    </location>
</feature>
<evidence type="ECO:0000259" key="20">
    <source>
        <dbReference type="PROSITE" id="PS51384"/>
    </source>
</evidence>
<dbReference type="Pfam" id="PF01794">
    <property type="entry name" value="Ferric_reduct"/>
    <property type="match status" value="1"/>
</dbReference>
<dbReference type="InterPro" id="IPR051410">
    <property type="entry name" value="Ferric/Cupric_Reductase"/>
</dbReference>
<evidence type="ECO:0000256" key="8">
    <source>
        <dbReference type="ARBA" id="ARBA00022630"/>
    </source>
</evidence>
<protein>
    <recommendedName>
        <fullName evidence="4">ferric-chelate reductase (NADPH)</fullName>
        <ecNumber evidence="4">1.16.1.9</ecNumber>
    </recommendedName>
</protein>
<dbReference type="PANTHER" id="PTHR32361:SF23">
    <property type="entry name" value="FERRIC-CHELATE REDUCTASE"/>
    <property type="match status" value="1"/>
</dbReference>
<keyword evidence="13 19" id="KW-1133">Transmembrane helix</keyword>
<comment type="subcellular location">
    <subcellularLocation>
        <location evidence="2">Cell membrane</location>
        <topology evidence="2">Multi-pass membrane protein</topology>
    </subcellularLocation>
</comment>
<sequence>MTVTFKGLDCLADADTPEFSKLEEISQSGKHAWGYQGEYAKWCLYFGAAVVILAVFRKIFYMFSDWTYRNTKVGHRSFNISIINNISAISRSLTYRRLPLIISRITGLPPTIGTLITLTLSTAFMFCVCFIPGYYYRECQGFGSPPLAVRAGMICVAMTPFIIVTSGKTNFISHVTGISYEKLNVFHQSLGWLCFIFAMIHAMPFVVQGVAEGGMENLKSQWNYYLIYRNGVPPLVLLFLLCILSTRLSRGLCYEVWFHSHWILGLAYIATLTWHCYGSMRSEEYIWGTLGFGTFQLLYRAVVKTTFKPNKYAFKSKEAKLKILPGDVFEVSVAISDAYELDWNPGQHIFIRFLCGMHTLDNHPFSILTTSQANQKNVLKLIVKPQNGLTKKLYELLQDEKSSKSLRCFIDGPYGGMNRDPLAFDKLVLVSTGTGVCVTAPFLKHVAERLQEVTNCVQNVEFIWIVKSQESIEWVRDELRSALEKADMVEKANAFDIKIFVTNSFDGNAPLLVSSRSQLIDSRELLVSESESNKSITKKSSFELDISSHIKVYENMKPDINAYIQETNLGTRTAIICCGTGTIQEACGNATASLQRKVLSSVDIEEVYLHTESFGW</sequence>
<dbReference type="Pfam" id="PF08030">
    <property type="entry name" value="NAD_binding_6"/>
    <property type="match status" value="1"/>
</dbReference>
<keyword evidence="7" id="KW-0349">Heme</keyword>
<accession>A0A061AJY9</accession>
<evidence type="ECO:0000256" key="10">
    <source>
        <dbReference type="ARBA" id="ARBA00022827"/>
    </source>
</evidence>
<dbReference type="InterPro" id="IPR013112">
    <property type="entry name" value="FAD-bd_8"/>
</dbReference>
<evidence type="ECO:0000256" key="5">
    <source>
        <dbReference type="ARBA" id="ARBA00022448"/>
    </source>
</evidence>
<keyword evidence="10" id="KW-0274">FAD</keyword>
<feature type="transmembrane region" description="Helical" evidence="19">
    <location>
        <begin position="147"/>
        <end position="164"/>
    </location>
</feature>
<dbReference type="EMBL" id="LK052886">
    <property type="protein sequence ID" value="CDR37870.1"/>
    <property type="molecule type" value="Genomic_DNA"/>
</dbReference>
<dbReference type="SUPFAM" id="SSF52343">
    <property type="entry name" value="Ferredoxin reductase-like, C-terminal NADP-linked domain"/>
    <property type="match status" value="1"/>
</dbReference>
<evidence type="ECO:0000313" key="21">
    <source>
        <dbReference type="EMBL" id="CDR37870.1"/>
    </source>
</evidence>
<dbReference type="SUPFAM" id="SSF63380">
    <property type="entry name" value="Riboflavin synthase domain-like"/>
    <property type="match status" value="1"/>
</dbReference>
<comment type="similarity">
    <text evidence="3">Belongs to the ferric reductase (FRE) family.</text>
</comment>
<dbReference type="VEuPathDB" id="FungiDB:BON22_1561"/>
<dbReference type="GO" id="GO:0006826">
    <property type="term" value="P:iron ion transport"/>
    <property type="evidence" value="ECO:0007669"/>
    <property type="project" value="TreeGrafter"/>
</dbReference>
<reference evidence="21" key="1">
    <citation type="journal article" date="2014" name="Genome Announc.">
        <title>Genome sequence of the yeast Cyberlindnera fabianii (Hansenula fabianii).</title>
        <authorList>
            <person name="Freel K.C."/>
            <person name="Sarilar V."/>
            <person name="Neuveglise C."/>
            <person name="Devillers H."/>
            <person name="Friedrich A."/>
            <person name="Schacherer J."/>
        </authorList>
    </citation>
    <scope>NUCLEOTIDE SEQUENCE</scope>
    <source>
        <strain evidence="21">YJS4271</strain>
    </source>
</reference>
<name>A0A061AJY9_CYBFA</name>
<dbReference type="AlphaFoldDB" id="A0A061AJY9"/>
<dbReference type="GO" id="GO:0052851">
    <property type="term" value="F:ferric-chelate reductase (NADPH) activity"/>
    <property type="evidence" value="ECO:0007669"/>
    <property type="project" value="UniProtKB-EC"/>
</dbReference>
<organism evidence="21">
    <name type="scientific">Cyberlindnera fabianii</name>
    <name type="common">Yeast</name>
    <name type="synonym">Hansenula fabianii</name>
    <dbReference type="NCBI Taxonomy" id="36022"/>
    <lineage>
        <taxon>Eukaryota</taxon>
        <taxon>Fungi</taxon>
        <taxon>Dikarya</taxon>
        <taxon>Ascomycota</taxon>
        <taxon>Saccharomycotina</taxon>
        <taxon>Saccharomycetes</taxon>
        <taxon>Phaffomycetales</taxon>
        <taxon>Phaffomycetaceae</taxon>
        <taxon>Cyberlindnera</taxon>
    </lineage>
</organism>
<dbReference type="Pfam" id="PF08022">
    <property type="entry name" value="FAD_binding_8"/>
    <property type="match status" value="1"/>
</dbReference>
<evidence type="ECO:0000256" key="6">
    <source>
        <dbReference type="ARBA" id="ARBA00022475"/>
    </source>
</evidence>
<keyword evidence="7" id="KW-0479">Metal-binding</keyword>
<keyword evidence="16" id="KW-0406">Ion transport</keyword>
<dbReference type="GO" id="GO:0006879">
    <property type="term" value="P:intracellular iron ion homeostasis"/>
    <property type="evidence" value="ECO:0007669"/>
    <property type="project" value="TreeGrafter"/>
</dbReference>
<dbReference type="OrthoDB" id="17725at2759"/>
<evidence type="ECO:0000256" key="19">
    <source>
        <dbReference type="SAM" id="Phobius"/>
    </source>
</evidence>
<dbReference type="InterPro" id="IPR013130">
    <property type="entry name" value="Fe3_Rdtase_TM_dom"/>
</dbReference>
<dbReference type="InterPro" id="IPR039261">
    <property type="entry name" value="FNR_nucleotide-bd"/>
</dbReference>
<feature type="transmembrane region" description="Helical" evidence="19">
    <location>
        <begin position="256"/>
        <end position="274"/>
    </location>
</feature>
<feature type="transmembrane region" description="Helical" evidence="19">
    <location>
        <begin position="226"/>
        <end position="244"/>
    </location>
</feature>
<evidence type="ECO:0000256" key="1">
    <source>
        <dbReference type="ARBA" id="ARBA00001974"/>
    </source>
</evidence>
<feature type="domain" description="FAD-binding FR-type" evidence="20">
    <location>
        <begin position="311"/>
        <end position="420"/>
    </location>
</feature>
<dbReference type="InterPro" id="IPR013121">
    <property type="entry name" value="Fe_red_NAD-bd_6"/>
</dbReference>